<reference evidence="3" key="2">
    <citation type="journal article" date="2023" name="BMC Genomics">
        <title>Pest status, molecular evolution, and epigenetic factors derived from the genome assembly of Frankliniella fusca, a thysanopteran phytovirus vector.</title>
        <authorList>
            <person name="Catto M.A."/>
            <person name="Labadie P.E."/>
            <person name="Jacobson A.L."/>
            <person name="Kennedy G.G."/>
            <person name="Srinivasan R."/>
            <person name="Hunt B.G."/>
        </authorList>
    </citation>
    <scope>NUCLEOTIDE SEQUENCE</scope>
    <source>
        <strain evidence="3">PL_HMW_Pooled</strain>
    </source>
</reference>
<feature type="region of interest" description="Disordered" evidence="1">
    <location>
        <begin position="133"/>
        <end position="180"/>
    </location>
</feature>
<dbReference type="Proteomes" id="UP001219518">
    <property type="component" value="Unassembled WGS sequence"/>
</dbReference>
<comment type="caution">
    <text evidence="3">The sequence shown here is derived from an EMBL/GenBank/DDBJ whole genome shotgun (WGS) entry which is preliminary data.</text>
</comment>
<organism evidence="3 4">
    <name type="scientific">Frankliniella fusca</name>
    <dbReference type="NCBI Taxonomy" id="407009"/>
    <lineage>
        <taxon>Eukaryota</taxon>
        <taxon>Metazoa</taxon>
        <taxon>Ecdysozoa</taxon>
        <taxon>Arthropoda</taxon>
        <taxon>Hexapoda</taxon>
        <taxon>Insecta</taxon>
        <taxon>Pterygota</taxon>
        <taxon>Neoptera</taxon>
        <taxon>Paraneoptera</taxon>
        <taxon>Thysanoptera</taxon>
        <taxon>Terebrantia</taxon>
        <taxon>Thripoidea</taxon>
        <taxon>Thripidae</taxon>
        <taxon>Frankliniella</taxon>
    </lineage>
</organism>
<dbReference type="Gene3D" id="3.40.50.1110">
    <property type="entry name" value="SGNH hydrolase"/>
    <property type="match status" value="1"/>
</dbReference>
<name>A0AAE1HQD3_9NEOP</name>
<feature type="chain" id="PRO_5042183377" evidence="2">
    <location>
        <begin position="30"/>
        <end position="267"/>
    </location>
</feature>
<keyword evidence="4" id="KW-1185">Reference proteome</keyword>
<keyword evidence="3" id="KW-0687">Ribonucleoprotein</keyword>
<accession>A0AAE1HQD3</accession>
<dbReference type="EMBL" id="JAHWGI010001232">
    <property type="protein sequence ID" value="KAK3925569.1"/>
    <property type="molecule type" value="Genomic_DNA"/>
</dbReference>
<protein>
    <submittedName>
        <fullName evidence="3">50S ribosomal protein L6</fullName>
    </submittedName>
</protein>
<gene>
    <name evidence="3" type="ORF">KUF71_013818</name>
</gene>
<sequence length="267" mass="29483">MRPRSAFRVPSRVSVRVLCLESAALLASADPLCSVVSQQRLCLLHHISAQRHLRATKRSCCIRNMSSCPGSEPSRVQLLLRARSLPPKMRKFVEEAIAEAELTPGVHPLEVAAARAVEADPQKRKAMYTAILLGTPVSTPPPTSVRQESFDKSRQGQNRGKRSWEGEERQAAKKTRKDSETYSRSNLGVADLYPMFWGHLLVGDSNLRNLASQELKLNAEYVDDALVIGCCRGGATLREITDLIRRAPLPKYIVMGGLNDVIRVSSG</sequence>
<reference evidence="3" key="1">
    <citation type="submission" date="2021-07" db="EMBL/GenBank/DDBJ databases">
        <authorList>
            <person name="Catto M.A."/>
            <person name="Jacobson A."/>
            <person name="Kennedy G."/>
            <person name="Labadie P."/>
            <person name="Hunt B.G."/>
            <person name="Srinivasan R."/>
        </authorList>
    </citation>
    <scope>NUCLEOTIDE SEQUENCE</scope>
    <source>
        <strain evidence="3">PL_HMW_Pooled</strain>
        <tissue evidence="3">Head</tissue>
    </source>
</reference>
<keyword evidence="3" id="KW-0689">Ribosomal protein</keyword>
<proteinExistence type="predicted"/>
<evidence type="ECO:0000256" key="2">
    <source>
        <dbReference type="SAM" id="SignalP"/>
    </source>
</evidence>
<evidence type="ECO:0000313" key="4">
    <source>
        <dbReference type="Proteomes" id="UP001219518"/>
    </source>
</evidence>
<dbReference type="GO" id="GO:0005840">
    <property type="term" value="C:ribosome"/>
    <property type="evidence" value="ECO:0007669"/>
    <property type="project" value="UniProtKB-KW"/>
</dbReference>
<feature type="signal peptide" evidence="2">
    <location>
        <begin position="1"/>
        <end position="29"/>
    </location>
</feature>
<keyword evidence="2" id="KW-0732">Signal</keyword>
<evidence type="ECO:0000313" key="3">
    <source>
        <dbReference type="EMBL" id="KAK3925569.1"/>
    </source>
</evidence>
<evidence type="ECO:0000256" key="1">
    <source>
        <dbReference type="SAM" id="MobiDB-lite"/>
    </source>
</evidence>
<dbReference type="InterPro" id="IPR036514">
    <property type="entry name" value="SGNH_hydro_sf"/>
</dbReference>
<dbReference type="AlphaFoldDB" id="A0AAE1HQD3"/>
<feature type="compositionally biased region" description="Basic and acidic residues" evidence="1">
    <location>
        <begin position="162"/>
        <end position="180"/>
    </location>
</feature>